<dbReference type="PANTHER" id="PTHR21666:SF270">
    <property type="entry name" value="MUREIN HYDROLASE ACTIVATOR ENVC"/>
    <property type="match status" value="1"/>
</dbReference>
<protein>
    <submittedName>
        <fullName evidence="2">M23 family metallopeptidase</fullName>
    </submittedName>
</protein>
<dbReference type="KEGG" id="reo:HUE58_03655"/>
<name>A0A6N0HPC8_9GAMM</name>
<dbReference type="AlphaFoldDB" id="A0A6N0HPC8"/>
<dbReference type="InterPro" id="IPR011055">
    <property type="entry name" value="Dup_hybrid_motif"/>
</dbReference>
<accession>A0A6N0HPC8</accession>
<dbReference type="GO" id="GO:0004222">
    <property type="term" value="F:metalloendopeptidase activity"/>
    <property type="evidence" value="ECO:0007669"/>
    <property type="project" value="TreeGrafter"/>
</dbReference>
<dbReference type="InterPro" id="IPR016047">
    <property type="entry name" value="M23ase_b-sheet_dom"/>
</dbReference>
<dbReference type="Proteomes" id="UP000509429">
    <property type="component" value="Chromosome"/>
</dbReference>
<dbReference type="PROSITE" id="PS51257">
    <property type="entry name" value="PROKAR_LIPOPROTEIN"/>
    <property type="match status" value="1"/>
</dbReference>
<dbReference type="InterPro" id="IPR050570">
    <property type="entry name" value="Cell_wall_metabolism_enzyme"/>
</dbReference>
<dbReference type="CDD" id="cd12797">
    <property type="entry name" value="M23_peptidase"/>
    <property type="match status" value="1"/>
</dbReference>
<dbReference type="RefSeq" id="WP_174605680.1">
    <property type="nucleotide sequence ID" value="NZ_CP054490.1"/>
</dbReference>
<dbReference type="Gene3D" id="2.70.70.10">
    <property type="entry name" value="Glucose Permease (Domain IIA)"/>
    <property type="match status" value="1"/>
</dbReference>
<evidence type="ECO:0000259" key="1">
    <source>
        <dbReference type="Pfam" id="PF01551"/>
    </source>
</evidence>
<sequence>MPVKFLVLGFILLLMTGCFSSQQKVIIVEKSINLQNISQHKLTNNPTNTKRTKQKIVRKVNRKINKWSIPVKGNISETFSRKNKHLGLTFNTKTGQNVRAIRDGEVVYVGNKIKNHGKMIIIRHPFGFYSLYTQNKDLIVENGDVIIKGQIIAITSKVPFYFEMKKFKQPINPLKYLK</sequence>
<dbReference type="EMBL" id="CP054490">
    <property type="protein sequence ID" value="QKQ24242.1"/>
    <property type="molecule type" value="Genomic_DNA"/>
</dbReference>
<organism evidence="2 3">
    <name type="scientific">Candidatus Ruthia endofausta</name>
    <dbReference type="NCBI Taxonomy" id="2738852"/>
    <lineage>
        <taxon>Bacteria</taxon>
        <taxon>Pseudomonadati</taxon>
        <taxon>Pseudomonadota</taxon>
        <taxon>Gammaproteobacteria</taxon>
        <taxon>Candidatus Pseudothioglobaceae</taxon>
        <taxon>Candidatus Ruthturnera</taxon>
    </lineage>
</organism>
<reference evidence="2 3" key="1">
    <citation type="submission" date="2020-05" db="EMBL/GenBank/DDBJ databases">
        <title>Horizontal transmission and recombination maintain forever young bacterial symbiont genomes.</title>
        <authorList>
            <person name="Russell S.L."/>
            <person name="Pepper-Tunick E."/>
            <person name="Svedberg J."/>
            <person name="Byrne A."/>
            <person name="Ruelas Castillo J."/>
            <person name="Vollmers C."/>
            <person name="Beinart R.A."/>
            <person name="Corbett-Detig R."/>
        </authorList>
    </citation>
    <scope>NUCLEOTIDE SEQUENCE [LARGE SCALE GENOMIC DNA]</scope>
    <source>
        <strain evidence="2">JDF_Ridge</strain>
    </source>
</reference>
<keyword evidence="3" id="KW-1185">Reference proteome</keyword>
<dbReference type="PANTHER" id="PTHR21666">
    <property type="entry name" value="PEPTIDASE-RELATED"/>
    <property type="match status" value="1"/>
</dbReference>
<dbReference type="SUPFAM" id="SSF51261">
    <property type="entry name" value="Duplicated hybrid motif"/>
    <property type="match status" value="1"/>
</dbReference>
<evidence type="ECO:0000313" key="2">
    <source>
        <dbReference type="EMBL" id="QKQ24242.1"/>
    </source>
</evidence>
<dbReference type="Pfam" id="PF01551">
    <property type="entry name" value="Peptidase_M23"/>
    <property type="match status" value="1"/>
</dbReference>
<proteinExistence type="predicted"/>
<evidence type="ECO:0000313" key="3">
    <source>
        <dbReference type="Proteomes" id="UP000509429"/>
    </source>
</evidence>
<gene>
    <name evidence="2" type="ORF">HUE58_03655</name>
</gene>
<feature type="domain" description="M23ase beta-sheet core" evidence="1">
    <location>
        <begin position="84"/>
        <end position="173"/>
    </location>
</feature>